<comment type="caution">
    <text evidence="1">The sequence shown here is derived from an EMBL/GenBank/DDBJ whole genome shotgun (WGS) entry which is preliminary data.</text>
</comment>
<dbReference type="RefSeq" id="WP_246943207.1">
    <property type="nucleotide sequence ID" value="NZ_JAJNOT010000001.1"/>
</dbReference>
<gene>
    <name evidence="1" type="ORF">QP177_04435</name>
</gene>
<accession>A0ABD4ZAY4</accession>
<protein>
    <recommendedName>
        <fullName evidence="3">DUF4422 domain-containing protein</fullName>
    </recommendedName>
</protein>
<sequence length="290" mass="34423">MKGTIMTIREKEQRKFRTLLKHMAIHESYEVDIFSWLYCLKYGFDEDEFRYKYDFMEDMIGRYTGANDNAIAEFKLGVNAAVIEKYYEWYEYVTTIPNNSRSDLLSTAADKFCEETLKHEYIPSFLWNFNAKNFMFDAFTAGVVNRVNVYIKSGTLFDGVDAFITMDDKPNFETCKPWDSVTLHDMNKYYAINVAYRSCKYAQKVSENFRKMFKNSDENYDDLISVDSIVSRLLQCQQEGIKSCRKVLQNASEDEGLINDFRHGIEDMPWFPVQSMFWIMFQDYFLRKEK</sequence>
<evidence type="ECO:0008006" key="3">
    <source>
        <dbReference type="Google" id="ProtNLM"/>
    </source>
</evidence>
<proteinExistence type="predicted"/>
<evidence type="ECO:0000313" key="1">
    <source>
        <dbReference type="EMBL" id="MDK6695811.1"/>
    </source>
</evidence>
<name>A0ABD4ZAY4_GARVA</name>
<organism evidence="1 2">
    <name type="scientific">Gardnerella vaginalis</name>
    <dbReference type="NCBI Taxonomy" id="2702"/>
    <lineage>
        <taxon>Bacteria</taxon>
        <taxon>Bacillati</taxon>
        <taxon>Actinomycetota</taxon>
        <taxon>Actinomycetes</taxon>
        <taxon>Bifidobacteriales</taxon>
        <taxon>Bifidobacteriaceae</taxon>
        <taxon>Gardnerella</taxon>
    </lineage>
</organism>
<dbReference type="AlphaFoldDB" id="A0ABD4ZAY4"/>
<dbReference type="EMBL" id="JASOGJ010000005">
    <property type="protein sequence ID" value="MDK6695811.1"/>
    <property type="molecule type" value="Genomic_DNA"/>
</dbReference>
<reference evidence="1 2" key="1">
    <citation type="submission" date="2023-05" db="EMBL/GenBank/DDBJ databases">
        <title>Cataloging the Phylogenetic Diversity of Human Bladder Bacteria.</title>
        <authorList>
            <person name="Du J."/>
        </authorList>
    </citation>
    <scope>NUCLEOTIDE SEQUENCE [LARGE SCALE GENOMIC DNA]</scope>
    <source>
        <strain evidence="1 2">UMB9230</strain>
    </source>
</reference>
<dbReference type="Proteomes" id="UP001240561">
    <property type="component" value="Unassembled WGS sequence"/>
</dbReference>
<evidence type="ECO:0000313" key="2">
    <source>
        <dbReference type="Proteomes" id="UP001240561"/>
    </source>
</evidence>